<dbReference type="HOGENOM" id="CLU_2905839_0_0_1"/>
<feature type="region of interest" description="Disordered" evidence="1">
    <location>
        <begin position="1"/>
        <end position="62"/>
    </location>
</feature>
<feature type="compositionally biased region" description="Basic and acidic residues" evidence="1">
    <location>
        <begin position="26"/>
        <end position="44"/>
    </location>
</feature>
<sequence>MSRSNAHGKRQASTQGGHHKSQKRARIQEEELAAERTLLEDGARSSRNAYAQARPADRSRHN</sequence>
<dbReference type="EMBL" id="KN823448">
    <property type="protein sequence ID" value="KIO16989.1"/>
    <property type="molecule type" value="Genomic_DNA"/>
</dbReference>
<name>A0A0C3Q367_9AGAM</name>
<evidence type="ECO:0000313" key="2">
    <source>
        <dbReference type="EMBL" id="KIO16989.1"/>
    </source>
</evidence>
<organism evidence="2 3">
    <name type="scientific">Tulasnella calospora MUT 4182</name>
    <dbReference type="NCBI Taxonomy" id="1051891"/>
    <lineage>
        <taxon>Eukaryota</taxon>
        <taxon>Fungi</taxon>
        <taxon>Dikarya</taxon>
        <taxon>Basidiomycota</taxon>
        <taxon>Agaricomycotina</taxon>
        <taxon>Agaricomycetes</taxon>
        <taxon>Cantharellales</taxon>
        <taxon>Tulasnellaceae</taxon>
        <taxon>Tulasnella</taxon>
    </lineage>
</organism>
<reference evidence="3" key="2">
    <citation type="submission" date="2015-01" db="EMBL/GenBank/DDBJ databases">
        <title>Evolutionary Origins and Diversification of the Mycorrhizal Mutualists.</title>
        <authorList>
            <consortium name="DOE Joint Genome Institute"/>
            <consortium name="Mycorrhizal Genomics Consortium"/>
            <person name="Kohler A."/>
            <person name="Kuo A."/>
            <person name="Nagy L.G."/>
            <person name="Floudas D."/>
            <person name="Copeland A."/>
            <person name="Barry K.W."/>
            <person name="Cichocki N."/>
            <person name="Veneault-Fourrey C."/>
            <person name="LaButti K."/>
            <person name="Lindquist E.A."/>
            <person name="Lipzen A."/>
            <person name="Lundell T."/>
            <person name="Morin E."/>
            <person name="Murat C."/>
            <person name="Riley R."/>
            <person name="Ohm R."/>
            <person name="Sun H."/>
            <person name="Tunlid A."/>
            <person name="Henrissat B."/>
            <person name="Grigoriev I.V."/>
            <person name="Hibbett D.S."/>
            <person name="Martin F."/>
        </authorList>
    </citation>
    <scope>NUCLEOTIDE SEQUENCE [LARGE SCALE GENOMIC DNA]</scope>
    <source>
        <strain evidence="3">MUT 4182</strain>
    </source>
</reference>
<proteinExistence type="predicted"/>
<dbReference type="Proteomes" id="UP000054248">
    <property type="component" value="Unassembled WGS sequence"/>
</dbReference>
<reference evidence="2 3" key="1">
    <citation type="submission" date="2014-04" db="EMBL/GenBank/DDBJ databases">
        <authorList>
            <consortium name="DOE Joint Genome Institute"/>
            <person name="Kuo A."/>
            <person name="Girlanda M."/>
            <person name="Perotto S."/>
            <person name="Kohler A."/>
            <person name="Nagy L.G."/>
            <person name="Floudas D."/>
            <person name="Copeland A."/>
            <person name="Barry K.W."/>
            <person name="Cichocki N."/>
            <person name="Veneault-Fourrey C."/>
            <person name="LaButti K."/>
            <person name="Lindquist E.A."/>
            <person name="Lipzen A."/>
            <person name="Lundell T."/>
            <person name="Morin E."/>
            <person name="Murat C."/>
            <person name="Sun H."/>
            <person name="Tunlid A."/>
            <person name="Henrissat B."/>
            <person name="Grigoriev I.V."/>
            <person name="Hibbett D.S."/>
            <person name="Martin F."/>
            <person name="Nordberg H.P."/>
            <person name="Cantor M.N."/>
            <person name="Hua S.X."/>
        </authorList>
    </citation>
    <scope>NUCLEOTIDE SEQUENCE [LARGE SCALE GENOMIC DNA]</scope>
    <source>
        <strain evidence="2 3">MUT 4182</strain>
    </source>
</reference>
<evidence type="ECO:0000256" key="1">
    <source>
        <dbReference type="SAM" id="MobiDB-lite"/>
    </source>
</evidence>
<gene>
    <name evidence="2" type="ORF">M407DRAFT_246863</name>
</gene>
<evidence type="ECO:0000313" key="3">
    <source>
        <dbReference type="Proteomes" id="UP000054248"/>
    </source>
</evidence>
<accession>A0A0C3Q367</accession>
<keyword evidence="3" id="KW-1185">Reference proteome</keyword>
<feature type="compositionally biased region" description="Basic residues" evidence="1">
    <location>
        <begin position="1"/>
        <end position="10"/>
    </location>
</feature>
<dbReference type="AlphaFoldDB" id="A0A0C3Q367"/>
<protein>
    <submittedName>
        <fullName evidence="2">Uncharacterized protein</fullName>
    </submittedName>
</protein>